<dbReference type="WBParaSite" id="HPLM_0000744401-mRNA-1">
    <property type="protein sequence ID" value="HPLM_0000744401-mRNA-1"/>
    <property type="gene ID" value="HPLM_0000744401"/>
</dbReference>
<evidence type="ECO:0000313" key="4">
    <source>
        <dbReference type="WBParaSite" id="HPLM_0000744401-mRNA-1"/>
    </source>
</evidence>
<dbReference type="Proteomes" id="UP000268014">
    <property type="component" value="Unassembled WGS sequence"/>
</dbReference>
<keyword evidence="3" id="KW-1185">Reference proteome</keyword>
<gene>
    <name evidence="2" type="ORF">HPLM_LOCUS7436</name>
</gene>
<sequence>MCLFCVAGRFCEFILEGVNFRKFLIASVDDQVRLRRRDVSKNDAVEAGFEPSTAVPRCHSTHSLAYANSQFQCYDEIDRDFLDPKRIGGNLRSKEDKKELKASDLNLSHGHSRRGGREFDAPPTAVVGPRQCIRSSHVSADDRGEHHHTQYDNERYRRSLQQLNGGVCQFLSEVRL</sequence>
<dbReference type="OrthoDB" id="5862211at2759"/>
<dbReference type="AlphaFoldDB" id="A0A0N4WAM1"/>
<name>A0A0N4WAM1_HAEPC</name>
<organism evidence="4">
    <name type="scientific">Haemonchus placei</name>
    <name type="common">Barber's pole worm</name>
    <dbReference type="NCBI Taxonomy" id="6290"/>
    <lineage>
        <taxon>Eukaryota</taxon>
        <taxon>Metazoa</taxon>
        <taxon>Ecdysozoa</taxon>
        <taxon>Nematoda</taxon>
        <taxon>Chromadorea</taxon>
        <taxon>Rhabditida</taxon>
        <taxon>Rhabditina</taxon>
        <taxon>Rhabditomorpha</taxon>
        <taxon>Strongyloidea</taxon>
        <taxon>Trichostrongylidae</taxon>
        <taxon>Haemonchus</taxon>
    </lineage>
</organism>
<protein>
    <submittedName>
        <fullName evidence="2 4">Uncharacterized protein</fullName>
    </submittedName>
</protein>
<proteinExistence type="predicted"/>
<feature type="compositionally biased region" description="Basic and acidic residues" evidence="1">
    <location>
        <begin position="92"/>
        <end position="102"/>
    </location>
</feature>
<evidence type="ECO:0000313" key="3">
    <source>
        <dbReference type="Proteomes" id="UP000268014"/>
    </source>
</evidence>
<reference evidence="2 3" key="2">
    <citation type="submission" date="2018-11" db="EMBL/GenBank/DDBJ databases">
        <authorList>
            <consortium name="Pathogen Informatics"/>
        </authorList>
    </citation>
    <scope>NUCLEOTIDE SEQUENCE [LARGE SCALE GENOMIC DNA]</scope>
    <source>
        <strain evidence="2 3">MHpl1</strain>
    </source>
</reference>
<reference evidence="4" key="1">
    <citation type="submission" date="2017-02" db="UniProtKB">
        <authorList>
            <consortium name="WormBaseParasite"/>
        </authorList>
    </citation>
    <scope>IDENTIFICATION</scope>
</reference>
<dbReference type="EMBL" id="UZAF01016660">
    <property type="protein sequence ID" value="VDO31885.1"/>
    <property type="molecule type" value="Genomic_DNA"/>
</dbReference>
<accession>A0A0N4WAM1</accession>
<evidence type="ECO:0000313" key="2">
    <source>
        <dbReference type="EMBL" id="VDO31885.1"/>
    </source>
</evidence>
<feature type="region of interest" description="Disordered" evidence="1">
    <location>
        <begin position="92"/>
        <end position="127"/>
    </location>
</feature>
<evidence type="ECO:0000256" key="1">
    <source>
        <dbReference type="SAM" id="MobiDB-lite"/>
    </source>
</evidence>